<dbReference type="Gene3D" id="1.10.8.720">
    <property type="entry name" value="Region D6 of dynein motor"/>
    <property type="match status" value="1"/>
</dbReference>
<proteinExistence type="predicted"/>
<dbReference type="OrthoDB" id="5593012at2759"/>
<dbReference type="EMBL" id="CAJFCV020000001">
    <property type="protein sequence ID" value="CAG9088172.1"/>
    <property type="molecule type" value="Genomic_DNA"/>
</dbReference>
<dbReference type="EMBL" id="CAJFDI010000001">
    <property type="protein sequence ID" value="CAD5211381.1"/>
    <property type="molecule type" value="Genomic_DNA"/>
</dbReference>
<dbReference type="PANTHER" id="PTHR45703:SF22">
    <property type="entry name" value="DYNEIN CYTOPLASMIC 2 HEAVY CHAIN 1"/>
    <property type="match status" value="1"/>
</dbReference>
<dbReference type="Gene3D" id="1.10.8.1220">
    <property type="match status" value="1"/>
</dbReference>
<dbReference type="GO" id="GO:0007018">
    <property type="term" value="P:microtubule-based movement"/>
    <property type="evidence" value="ECO:0007669"/>
    <property type="project" value="InterPro"/>
</dbReference>
<sequence length="439" mass="50852">MYNFNVGVLLELFDRIFQKNRNESSDVLAKLDIIYQELVKSTFYYVSRALYKQDRLTFALRFVKAELFDDKEWNFFCGNLVDEAVLDSASAPSWLSEEVQLQVARLRESHTRSPSPSFRLWLSAEPDNQFPAVPLQDALKIAYETPPGIKHNISGTLKQWIDVEANSGKSELELKTQFLLAWFHAIIQERRTCIPQGWLKFYEFNSNDLRVARQVLDVMGSKNGYNWEAIRGFIEDAIYGGRIENQLDIGVLSAYLDKFLSQKMVMSRDGELDSNLRMPEAKSMNEWLDFVKNMLHITVLCVRERFDPSRESLDSGLENDVIGIRNVSRMNYNLFQIPEEDKPSLFGLPENLGATYELEQSRQTINSLRSMQKYSRSSTLEAFSQWAKKLQPVLAFWKRLHQQNDLLQAELKDSDSTDPIIDMLNTEMHFGIGVNSYRL</sequence>
<evidence type="ECO:0000313" key="3">
    <source>
        <dbReference type="EMBL" id="CAD5211381.1"/>
    </source>
</evidence>
<comment type="caution">
    <text evidence="2">The sequence shown here is derived from an EMBL/GenBank/DDBJ whole genome shotgun (WGS) entry which is preliminary data.</text>
</comment>
<dbReference type="EMBL" id="CAJFDI010000001">
    <property type="protein sequence ID" value="CAD5211379.1"/>
    <property type="molecule type" value="Genomic_DNA"/>
</dbReference>
<organism evidence="2 4">
    <name type="scientific">Bursaphelenchus xylophilus</name>
    <name type="common">Pinewood nematode worm</name>
    <name type="synonym">Aphelenchoides xylophilus</name>
    <dbReference type="NCBI Taxonomy" id="6326"/>
    <lineage>
        <taxon>Eukaryota</taxon>
        <taxon>Metazoa</taxon>
        <taxon>Ecdysozoa</taxon>
        <taxon>Nematoda</taxon>
        <taxon>Chromadorea</taxon>
        <taxon>Rhabditida</taxon>
        <taxon>Tylenchina</taxon>
        <taxon>Tylenchomorpha</taxon>
        <taxon>Aphelenchoidea</taxon>
        <taxon>Aphelenchoididae</taxon>
        <taxon>Bursaphelenchus</taxon>
    </lineage>
</organism>
<dbReference type="PANTHER" id="PTHR45703">
    <property type="entry name" value="DYNEIN HEAVY CHAIN"/>
    <property type="match status" value="1"/>
</dbReference>
<dbReference type="InterPro" id="IPR041658">
    <property type="entry name" value="AAA_lid_11"/>
</dbReference>
<evidence type="ECO:0000313" key="4">
    <source>
        <dbReference type="Proteomes" id="UP000659654"/>
    </source>
</evidence>
<protein>
    <submittedName>
        <fullName evidence="2">(pine wood nematode) hypothetical protein</fullName>
    </submittedName>
</protein>
<feature type="domain" description="Dynein heavy chain AAA lid" evidence="1">
    <location>
        <begin position="176"/>
        <end position="294"/>
    </location>
</feature>
<dbReference type="Pfam" id="PF18198">
    <property type="entry name" value="AAA_lid_11"/>
    <property type="match status" value="1"/>
</dbReference>
<dbReference type="AlphaFoldDB" id="A0A7I8XQY8"/>
<dbReference type="Gene3D" id="3.40.50.300">
    <property type="entry name" value="P-loop containing nucleotide triphosphate hydrolases"/>
    <property type="match status" value="1"/>
</dbReference>
<accession>A0A7I8XQY8</accession>
<dbReference type="Proteomes" id="UP000659654">
    <property type="component" value="Unassembled WGS sequence"/>
</dbReference>
<keyword evidence="4" id="KW-1185">Reference proteome</keyword>
<dbReference type="GO" id="GO:0045505">
    <property type="term" value="F:dynein intermediate chain binding"/>
    <property type="evidence" value="ECO:0007669"/>
    <property type="project" value="InterPro"/>
</dbReference>
<dbReference type="InterPro" id="IPR027417">
    <property type="entry name" value="P-loop_NTPase"/>
</dbReference>
<dbReference type="GO" id="GO:0051959">
    <property type="term" value="F:dynein light intermediate chain binding"/>
    <property type="evidence" value="ECO:0007669"/>
    <property type="project" value="InterPro"/>
</dbReference>
<dbReference type="InterPro" id="IPR042219">
    <property type="entry name" value="AAA_lid_11_sf"/>
</dbReference>
<dbReference type="InterPro" id="IPR026983">
    <property type="entry name" value="DHC"/>
</dbReference>
<dbReference type="GO" id="GO:0030286">
    <property type="term" value="C:dynein complex"/>
    <property type="evidence" value="ECO:0007669"/>
    <property type="project" value="InterPro"/>
</dbReference>
<reference evidence="2" key="1">
    <citation type="submission" date="2020-09" db="EMBL/GenBank/DDBJ databases">
        <authorList>
            <person name="Kikuchi T."/>
        </authorList>
    </citation>
    <scope>NUCLEOTIDE SEQUENCE</scope>
    <source>
        <strain evidence="2">Ka4C1</strain>
    </source>
</reference>
<dbReference type="Proteomes" id="UP000582659">
    <property type="component" value="Unassembled WGS sequence"/>
</dbReference>
<evidence type="ECO:0000313" key="2">
    <source>
        <dbReference type="EMBL" id="CAD5211379.1"/>
    </source>
</evidence>
<dbReference type="EMBL" id="CAJFCV020000001">
    <property type="protein sequence ID" value="CAG9088175.1"/>
    <property type="molecule type" value="Genomic_DNA"/>
</dbReference>
<name>A0A7I8XQY8_BURXY</name>
<evidence type="ECO:0000259" key="1">
    <source>
        <dbReference type="Pfam" id="PF18198"/>
    </source>
</evidence>
<gene>
    <name evidence="2" type="ORF">BXYJ_LOCUS2399</name>
    <name evidence="3" type="ORF">BXYJ_LOCUS2400</name>
</gene>
<dbReference type="SMR" id="A0A7I8XQY8"/>